<dbReference type="InterPro" id="IPR014726">
    <property type="entry name" value="Ribosomal_uL2_dom3"/>
</dbReference>
<evidence type="ECO:0000256" key="4">
    <source>
        <dbReference type="ARBA" id="ARBA00022980"/>
    </source>
</evidence>
<evidence type="ECO:0000313" key="11">
    <source>
        <dbReference type="Proteomes" id="UP000229529"/>
    </source>
</evidence>
<dbReference type="PANTHER" id="PTHR13691">
    <property type="entry name" value="RIBOSOMAL PROTEIN L2"/>
    <property type="match status" value="1"/>
</dbReference>
<dbReference type="Gene3D" id="2.30.30.30">
    <property type="match status" value="1"/>
</dbReference>
<evidence type="ECO:0000256" key="6">
    <source>
        <dbReference type="ARBA" id="ARBA00035459"/>
    </source>
</evidence>
<dbReference type="Proteomes" id="UP000229529">
    <property type="component" value="Unassembled WGS sequence"/>
</dbReference>
<evidence type="ECO:0000313" key="10">
    <source>
        <dbReference type="EMBL" id="PIM96553.1"/>
    </source>
</evidence>
<dbReference type="InterPro" id="IPR022669">
    <property type="entry name" value="Ribosomal_uL2_C"/>
</dbReference>
<evidence type="ECO:0000259" key="9">
    <source>
        <dbReference type="SMART" id="SM01383"/>
    </source>
</evidence>
<dbReference type="PANTHER" id="PTHR13691:SF5">
    <property type="entry name" value="LARGE RIBOSOMAL SUBUNIT PROTEIN UL2M"/>
    <property type="match status" value="1"/>
</dbReference>
<comment type="similarity">
    <text evidence="1">Belongs to the universal ribosomal protein uL2 family.</text>
</comment>
<dbReference type="EMBL" id="NXGS01000011">
    <property type="protein sequence ID" value="PIM96553.1"/>
    <property type="molecule type" value="Genomic_DNA"/>
</dbReference>
<keyword evidence="4" id="KW-0689">Ribosomal protein</keyword>
<feature type="region of interest" description="Disordered" evidence="7">
    <location>
        <begin position="226"/>
        <end position="262"/>
    </location>
</feature>
<dbReference type="Pfam" id="PF00181">
    <property type="entry name" value="Ribosomal_L2_N"/>
    <property type="match status" value="1"/>
</dbReference>
<feature type="domain" description="Large ribosomal subunit protein uL2 C-terminal" evidence="8">
    <location>
        <begin position="127"/>
        <end position="255"/>
    </location>
</feature>
<accession>A0ABX4MHH4</accession>
<dbReference type="PROSITE" id="PS00467">
    <property type="entry name" value="RIBOSOMAL_L2"/>
    <property type="match status" value="1"/>
</dbReference>
<dbReference type="Pfam" id="PF03947">
    <property type="entry name" value="Ribosomal_L2_C"/>
    <property type="match status" value="1"/>
</dbReference>
<dbReference type="SUPFAM" id="SSF50249">
    <property type="entry name" value="Nucleic acid-binding proteins"/>
    <property type="match status" value="1"/>
</dbReference>
<dbReference type="InterPro" id="IPR005880">
    <property type="entry name" value="Ribosomal_uL2_bac/org-type"/>
</dbReference>
<dbReference type="InterPro" id="IPR008991">
    <property type="entry name" value="Translation_prot_SH3-like_sf"/>
</dbReference>
<evidence type="ECO:0000259" key="8">
    <source>
        <dbReference type="SMART" id="SM01382"/>
    </source>
</evidence>
<dbReference type="InterPro" id="IPR022671">
    <property type="entry name" value="Ribosomal_uL2_CS"/>
</dbReference>
<keyword evidence="11" id="KW-1185">Reference proteome</keyword>
<dbReference type="SMART" id="SM01383">
    <property type="entry name" value="Ribosomal_L2"/>
    <property type="match status" value="1"/>
</dbReference>
<dbReference type="SMART" id="SM01382">
    <property type="entry name" value="Ribosomal_L2_C"/>
    <property type="match status" value="1"/>
</dbReference>
<gene>
    <name evidence="10" type="primary">rplB</name>
    <name evidence="10" type="ORF">alecur_58</name>
</gene>
<name>A0ABX4MHH4_9HYPH</name>
<dbReference type="Gene3D" id="2.40.50.140">
    <property type="entry name" value="Nucleic acid-binding proteins"/>
    <property type="match status" value="1"/>
</dbReference>
<organism evidence="10 11">
    <name type="scientific">Candidatus Hodgkinia cicadicola</name>
    <dbReference type="NCBI Taxonomy" id="573658"/>
    <lineage>
        <taxon>Bacteria</taxon>
        <taxon>Pseudomonadati</taxon>
        <taxon>Pseudomonadota</taxon>
        <taxon>Alphaproteobacteria</taxon>
        <taxon>Hyphomicrobiales</taxon>
        <taxon>Candidatus Hodgkinia</taxon>
    </lineage>
</organism>
<dbReference type="SUPFAM" id="SSF50104">
    <property type="entry name" value="Translation proteins SH3-like domain"/>
    <property type="match status" value="1"/>
</dbReference>
<dbReference type="InterPro" id="IPR014722">
    <property type="entry name" value="Rib_uL2_dom2"/>
</dbReference>
<dbReference type="NCBIfam" id="TIGR01171">
    <property type="entry name" value="rplB_bact"/>
    <property type="match status" value="1"/>
</dbReference>
<dbReference type="Gene3D" id="4.10.950.10">
    <property type="entry name" value="Ribosomal protein L2, domain 3"/>
    <property type="match status" value="1"/>
</dbReference>
<keyword evidence="5" id="KW-0687">Ribonucleoprotein</keyword>
<keyword evidence="2" id="KW-0699">rRNA-binding</keyword>
<comment type="caution">
    <text evidence="10">The sequence shown here is derived from an EMBL/GenBank/DDBJ whole genome shotgun (WGS) entry which is preliminary data.</text>
</comment>
<protein>
    <recommendedName>
        <fullName evidence="6">50S ribosomal protein L2</fullName>
    </recommendedName>
</protein>
<evidence type="ECO:0000256" key="3">
    <source>
        <dbReference type="ARBA" id="ARBA00022884"/>
    </source>
</evidence>
<feature type="domain" description="Large ribosomal subunit protein uL2 RNA-binding" evidence="9">
    <location>
        <begin position="44"/>
        <end position="119"/>
    </location>
</feature>
<evidence type="ECO:0000256" key="7">
    <source>
        <dbReference type="SAM" id="MobiDB-lite"/>
    </source>
</evidence>
<sequence>MSKNYKLVKPTSPGRRGLIQFRYPEIYKGRSIKKLTKKICEVSGRNNAGRITVRHRGGRCKRAFRVIDYKRMVDESLLVLRLEHDPNRSANIALVRTEQDVLKYIIAVDGLKVNDWVKNNCERINEYKLGSTASLSNLPIGIRISNVELFPRSGGVLSRAAGCCCKVLARFNHKVLIKLSSGQRKLLNATCTATIGIISNKNHFSKTIGKAGRSRWLGKRPSVRGVAMNPVDHPMGGGEGKTSGGRHPVSPWGKPSKGGKTVIQKKKLNDLIKTSHS</sequence>
<keyword evidence="3" id="KW-0694">RNA-binding</keyword>
<proteinExistence type="inferred from homology"/>
<reference evidence="10" key="1">
    <citation type="submission" date="2017-09" db="EMBL/GenBank/DDBJ databases">
        <authorList>
            <person name="Campbell M.A."/>
            <person name="Lukasik P."/>
            <person name="Simon C."/>
            <person name="McCutcheon J.P."/>
        </authorList>
    </citation>
    <scope>NUCLEOTIDE SEQUENCE [LARGE SCALE GENOMIC DNA]</scope>
    <source>
        <strain evidence="10">ALECUR</strain>
    </source>
</reference>
<dbReference type="PIRSF" id="PIRSF002158">
    <property type="entry name" value="Ribosomal_L2"/>
    <property type="match status" value="1"/>
</dbReference>
<dbReference type="InterPro" id="IPR012340">
    <property type="entry name" value="NA-bd_OB-fold"/>
</dbReference>
<evidence type="ECO:0000256" key="2">
    <source>
        <dbReference type="ARBA" id="ARBA00022730"/>
    </source>
</evidence>
<dbReference type="InterPro" id="IPR002171">
    <property type="entry name" value="Ribosomal_uL2"/>
</dbReference>
<evidence type="ECO:0000256" key="1">
    <source>
        <dbReference type="ARBA" id="ARBA00005636"/>
    </source>
</evidence>
<dbReference type="InterPro" id="IPR022666">
    <property type="entry name" value="Ribosomal_uL2_RNA-bd_dom"/>
</dbReference>
<evidence type="ECO:0000256" key="5">
    <source>
        <dbReference type="ARBA" id="ARBA00023274"/>
    </source>
</evidence>